<dbReference type="SUPFAM" id="SSF56601">
    <property type="entry name" value="beta-lactamase/transpeptidase-like"/>
    <property type="match status" value="1"/>
</dbReference>
<comment type="caution">
    <text evidence="2">The sequence shown here is derived from an EMBL/GenBank/DDBJ whole genome shotgun (WGS) entry which is preliminary data.</text>
</comment>
<organism evidence="2 3">
    <name type="scientific">Actinomadura macrotermitis</name>
    <dbReference type="NCBI Taxonomy" id="2585200"/>
    <lineage>
        <taxon>Bacteria</taxon>
        <taxon>Bacillati</taxon>
        <taxon>Actinomycetota</taxon>
        <taxon>Actinomycetes</taxon>
        <taxon>Streptosporangiales</taxon>
        <taxon>Thermomonosporaceae</taxon>
        <taxon>Actinomadura</taxon>
    </lineage>
</organism>
<gene>
    <name evidence="2" type="ORF">ACRB68_10190</name>
</gene>
<dbReference type="PANTHER" id="PTHR43283:SF3">
    <property type="entry name" value="BETA-LACTAMASE FAMILY PROTEIN (AFU_ORTHOLOGUE AFUA_5G07500)"/>
    <property type="match status" value="1"/>
</dbReference>
<dbReference type="EMBL" id="WEGH01000001">
    <property type="protein sequence ID" value="MQY02984.1"/>
    <property type="molecule type" value="Genomic_DNA"/>
</dbReference>
<dbReference type="InterPro" id="IPR012338">
    <property type="entry name" value="Beta-lactam/transpept-like"/>
</dbReference>
<feature type="domain" description="Beta-lactamase-related" evidence="1">
    <location>
        <begin position="14"/>
        <end position="368"/>
    </location>
</feature>
<sequence>MTTFTKAGLERLRERMAAHAASGAAPGIVTLLAGGDGEVHLDAFGGARPDSLFRISSMTKPVTAVAALLLAEECRLHLDDPVSRWLPELANLRVLRAPDAEVDDTVPARRPITVRDALDFRLGAGMILTAEAFGYPVFLAAQKLGIAGYGPPSPALPHTRDEWLARFATLPLVAQPGERWLYNIGSHVVGALIERVTGQTLEEFYRERVFEPLGMHDTFFTVPAGKAGRLLDAHVAGEDGSVTLYEAAADSAWLRPPAFADAAAGLVSTAGDYLAFARMLLRQGEPLLSRRTVQTMTAGQLTPAQSEQAFGGASTWGLGVAIATRRSDLWNTPGRYGWDGGLGTSWWNDPAEGVIGILLTQRLQFPTENPVYLDFWTSAATAPAR</sequence>
<dbReference type="PANTHER" id="PTHR43283">
    <property type="entry name" value="BETA-LACTAMASE-RELATED"/>
    <property type="match status" value="1"/>
</dbReference>
<dbReference type="AlphaFoldDB" id="A0A7K0BQH4"/>
<protein>
    <recommendedName>
        <fullName evidence="1">Beta-lactamase-related domain-containing protein</fullName>
    </recommendedName>
</protein>
<dbReference type="InterPro" id="IPR050789">
    <property type="entry name" value="Diverse_Enzym_Activities"/>
</dbReference>
<name>A0A7K0BQH4_9ACTN</name>
<evidence type="ECO:0000259" key="1">
    <source>
        <dbReference type="Pfam" id="PF00144"/>
    </source>
</evidence>
<dbReference type="RefSeq" id="WP_207709569.1">
    <property type="nucleotide sequence ID" value="NZ_WEGH01000001.1"/>
</dbReference>
<accession>A0A7K0BQH4</accession>
<dbReference type="Gene3D" id="3.40.710.10">
    <property type="entry name" value="DD-peptidase/beta-lactamase superfamily"/>
    <property type="match status" value="1"/>
</dbReference>
<dbReference type="Pfam" id="PF00144">
    <property type="entry name" value="Beta-lactamase"/>
    <property type="match status" value="1"/>
</dbReference>
<proteinExistence type="predicted"/>
<evidence type="ECO:0000313" key="2">
    <source>
        <dbReference type="EMBL" id="MQY02984.1"/>
    </source>
</evidence>
<dbReference type="Proteomes" id="UP000487268">
    <property type="component" value="Unassembled WGS sequence"/>
</dbReference>
<dbReference type="InterPro" id="IPR001466">
    <property type="entry name" value="Beta-lactam-related"/>
</dbReference>
<reference evidence="2 3" key="1">
    <citation type="submission" date="2019-10" db="EMBL/GenBank/DDBJ databases">
        <title>Actinomadura rubteroloni sp. nov. and Actinomadura macrotermitis sp. nov., isolated from the gut of fungus growing-termite Macrotermes natalensis.</title>
        <authorList>
            <person name="Benndorf R."/>
            <person name="Martin K."/>
            <person name="Kuefner M."/>
            <person name="De Beer W."/>
            <person name="Kaster A.-K."/>
            <person name="Vollmers J."/>
            <person name="Poulsen M."/>
            <person name="Beemelmanns C."/>
        </authorList>
    </citation>
    <scope>NUCLEOTIDE SEQUENCE [LARGE SCALE GENOMIC DNA]</scope>
    <source>
        <strain evidence="2 3">RB68</strain>
    </source>
</reference>
<keyword evidence="3" id="KW-1185">Reference proteome</keyword>
<evidence type="ECO:0000313" key="3">
    <source>
        <dbReference type="Proteomes" id="UP000487268"/>
    </source>
</evidence>